<evidence type="ECO:0000256" key="1">
    <source>
        <dbReference type="SAM" id="SignalP"/>
    </source>
</evidence>
<keyword evidence="3" id="KW-1185">Reference proteome</keyword>
<protein>
    <recommendedName>
        <fullName evidence="4">Lipoprotein</fullName>
    </recommendedName>
</protein>
<dbReference type="PROSITE" id="PS51257">
    <property type="entry name" value="PROKAR_LIPOPROTEIN"/>
    <property type="match status" value="1"/>
</dbReference>
<dbReference type="EMBL" id="JACIEI010000002">
    <property type="protein sequence ID" value="MBB3993307.1"/>
    <property type="molecule type" value="Genomic_DNA"/>
</dbReference>
<evidence type="ECO:0000313" key="3">
    <source>
        <dbReference type="Proteomes" id="UP000530268"/>
    </source>
</evidence>
<dbReference type="RefSeq" id="WP_184563260.1">
    <property type="nucleotide sequence ID" value="NZ_JACIEI010000002.1"/>
</dbReference>
<feature type="signal peptide" evidence="1">
    <location>
        <begin position="1"/>
        <end position="21"/>
    </location>
</feature>
<gene>
    <name evidence="2" type="ORF">GGR95_000935</name>
</gene>
<dbReference type="AlphaFoldDB" id="A0A7W6E222"/>
<accession>A0A7W6E222</accession>
<reference evidence="2 3" key="1">
    <citation type="submission" date="2020-08" db="EMBL/GenBank/DDBJ databases">
        <title>Genomic Encyclopedia of Type Strains, Phase IV (KMG-IV): sequencing the most valuable type-strain genomes for metagenomic binning, comparative biology and taxonomic classification.</title>
        <authorList>
            <person name="Goeker M."/>
        </authorList>
    </citation>
    <scope>NUCLEOTIDE SEQUENCE [LARGE SCALE GENOMIC DNA]</scope>
    <source>
        <strain evidence="2 3">DSM 102234</strain>
    </source>
</reference>
<feature type="chain" id="PRO_5030677904" description="Lipoprotein" evidence="1">
    <location>
        <begin position="22"/>
        <end position="155"/>
    </location>
</feature>
<organism evidence="2 3">
    <name type="scientific">Sulfitobacter undariae</name>
    <dbReference type="NCBI Taxonomy" id="1563671"/>
    <lineage>
        <taxon>Bacteria</taxon>
        <taxon>Pseudomonadati</taxon>
        <taxon>Pseudomonadota</taxon>
        <taxon>Alphaproteobacteria</taxon>
        <taxon>Rhodobacterales</taxon>
        <taxon>Roseobacteraceae</taxon>
        <taxon>Sulfitobacter</taxon>
    </lineage>
</organism>
<evidence type="ECO:0008006" key="4">
    <source>
        <dbReference type="Google" id="ProtNLM"/>
    </source>
</evidence>
<keyword evidence="1" id="KW-0732">Signal</keyword>
<name>A0A7W6E222_9RHOB</name>
<sequence length="155" mass="17187">MKKTLGFLVAAGLLVSACTQAVYPEDVLAGDALKKRLTNTQLVLRPVSDTKPRKGAPTKFIVNMLLAGESTWEVNGSYPRKSLSEWTVRGNQVCLDDPNRRFYEERRRKAGQKVTKRAKNANCGVIAIKGDRVTLYPPQRAYGSKIVYTGTISKL</sequence>
<comment type="caution">
    <text evidence="2">The sequence shown here is derived from an EMBL/GenBank/DDBJ whole genome shotgun (WGS) entry which is preliminary data.</text>
</comment>
<proteinExistence type="predicted"/>
<dbReference type="Proteomes" id="UP000530268">
    <property type="component" value="Unassembled WGS sequence"/>
</dbReference>
<evidence type="ECO:0000313" key="2">
    <source>
        <dbReference type="EMBL" id="MBB3993307.1"/>
    </source>
</evidence>